<geneLocation type="plasmid" evidence="1">
    <name>pHRC017</name>
</geneLocation>
<gene>
    <name evidence="1" type="ORF">pHRC017_0109</name>
</gene>
<keyword evidence="1" id="KW-0614">Plasmid</keyword>
<sequence>MDRRMQFCREPDKGDNIGLSSLSGVRLAIGVPIYDLR</sequence>
<accession>I2E1D4</accession>
<organism evidence="1">
    <name type="scientific">Rhizobium meliloti</name>
    <name type="common">Ensifer meliloti</name>
    <name type="synonym">Sinorhizobium meliloti</name>
    <dbReference type="NCBI Taxonomy" id="382"/>
    <lineage>
        <taxon>Bacteria</taxon>
        <taxon>Pseudomonadati</taxon>
        <taxon>Pseudomonadota</taxon>
        <taxon>Alphaproteobacteria</taxon>
        <taxon>Hyphomicrobiales</taxon>
        <taxon>Rhizobiaceae</taxon>
        <taxon>Sinorhizobium/Ensifer group</taxon>
        <taxon>Sinorhizobium</taxon>
    </lineage>
</organism>
<dbReference type="AlphaFoldDB" id="I2E1D4"/>
<proteinExistence type="predicted"/>
<reference evidence="1" key="1">
    <citation type="journal article" date="2012" name="Mol. Plant Microbe Interact.">
        <title>Rhizobial plasmids that cause impaired symbiotic nitrogen fixation and enhanced host invasion.</title>
        <authorList>
            <person name="Crook M.B."/>
            <person name="Lindsay D.P."/>
            <person name="Biggs M.B."/>
            <person name="Bentley J.S."/>
            <person name="Price J.C."/>
            <person name="Clement S.C."/>
            <person name="Clement M.J."/>
            <person name="Long S.R."/>
            <person name="Griffitts J.S."/>
        </authorList>
    </citation>
    <scope>NUCLEOTIDE SEQUENCE</scope>
    <source>
        <strain evidence="1">C017</strain>
        <plasmid evidence="1">pHRC017</plasmid>
    </source>
</reference>
<evidence type="ECO:0000313" key="1">
    <source>
        <dbReference type="EMBL" id="AFJ91302.1"/>
    </source>
</evidence>
<protein>
    <submittedName>
        <fullName evidence="1">Uncharacterized protein</fullName>
    </submittedName>
</protein>
<name>I2E1D4_RHIML</name>
<dbReference type="EMBL" id="JQ665880">
    <property type="protein sequence ID" value="AFJ91302.1"/>
    <property type="molecule type" value="Genomic_DNA"/>
</dbReference>